<evidence type="ECO:0000256" key="13">
    <source>
        <dbReference type="ARBA" id="ARBA00023163"/>
    </source>
</evidence>
<dbReference type="Gene3D" id="1.20.920.10">
    <property type="entry name" value="Bromodomain-like"/>
    <property type="match status" value="1"/>
</dbReference>
<dbReference type="PROSITE" id="PS50134">
    <property type="entry name" value="ZF_TAZ"/>
    <property type="match status" value="2"/>
</dbReference>
<evidence type="ECO:0000256" key="16">
    <source>
        <dbReference type="ARBA" id="ARBA00048017"/>
    </source>
</evidence>
<evidence type="ECO:0000256" key="18">
    <source>
        <dbReference type="PROSITE-ProRule" id="PRU00228"/>
    </source>
</evidence>
<feature type="compositionally biased region" description="Basic and acidic residues" evidence="19">
    <location>
        <begin position="1088"/>
        <end position="1101"/>
    </location>
</feature>
<keyword evidence="12" id="KW-0010">Activator</keyword>
<dbReference type="GO" id="GO:0031490">
    <property type="term" value="F:chromatin DNA binding"/>
    <property type="evidence" value="ECO:0007669"/>
    <property type="project" value="TreeGrafter"/>
</dbReference>
<dbReference type="PANTHER" id="PTHR13808">
    <property type="entry name" value="CBP/P300-RELATED"/>
    <property type="match status" value="1"/>
</dbReference>
<feature type="compositionally biased region" description="Basic and acidic residues" evidence="19">
    <location>
        <begin position="1206"/>
        <end position="1248"/>
    </location>
</feature>
<dbReference type="InterPro" id="IPR036529">
    <property type="entry name" value="KIX_dom_sf"/>
</dbReference>
<evidence type="ECO:0000256" key="3">
    <source>
        <dbReference type="ARBA" id="ARBA00013184"/>
    </source>
</evidence>
<dbReference type="PRINTS" id="PR00503">
    <property type="entry name" value="BROMODOMAIN"/>
</dbReference>
<dbReference type="SMART" id="SM00291">
    <property type="entry name" value="ZnF_ZZ"/>
    <property type="match status" value="1"/>
</dbReference>
<dbReference type="InterPro" id="IPR018962">
    <property type="entry name" value="DUF1995"/>
</dbReference>
<evidence type="ECO:0000256" key="11">
    <source>
        <dbReference type="ARBA" id="ARBA00023117"/>
    </source>
</evidence>
<comment type="catalytic activity">
    <reaction evidence="16">
        <text>L-lysyl-[protein] + acetyl-CoA = N(6)-acetyl-L-lysyl-[protein] + CoA + H(+)</text>
        <dbReference type="Rhea" id="RHEA:45948"/>
        <dbReference type="Rhea" id="RHEA-COMP:9752"/>
        <dbReference type="Rhea" id="RHEA-COMP:10731"/>
        <dbReference type="ChEBI" id="CHEBI:15378"/>
        <dbReference type="ChEBI" id="CHEBI:29969"/>
        <dbReference type="ChEBI" id="CHEBI:57287"/>
        <dbReference type="ChEBI" id="CHEBI:57288"/>
        <dbReference type="ChEBI" id="CHEBI:61930"/>
        <dbReference type="EC" id="2.3.1.48"/>
    </reaction>
</comment>
<dbReference type="InterPro" id="IPR036546">
    <property type="entry name" value="MED15_KIX"/>
</dbReference>
<dbReference type="GO" id="GO:0045944">
    <property type="term" value="P:positive regulation of transcription by RNA polymerase II"/>
    <property type="evidence" value="ECO:0007669"/>
    <property type="project" value="TreeGrafter"/>
</dbReference>
<dbReference type="PROSITE" id="PS50014">
    <property type="entry name" value="BROMODOMAIN_2"/>
    <property type="match status" value="1"/>
</dbReference>
<dbReference type="Gene3D" id="3.30.40.10">
    <property type="entry name" value="Zinc/RING finger domain, C3HC4 (zinc finger)"/>
    <property type="match status" value="1"/>
</dbReference>
<dbReference type="PANTHER" id="PTHR13808:SF1">
    <property type="entry name" value="HISTONE ACETYLTRANSFERASE"/>
    <property type="match status" value="1"/>
</dbReference>
<evidence type="ECO:0000256" key="4">
    <source>
        <dbReference type="ARBA" id="ARBA00022481"/>
    </source>
</evidence>
<keyword evidence="7 18" id="KW-0863">Zinc-finger</keyword>
<dbReference type="SMART" id="SM00551">
    <property type="entry name" value="ZnF_TAZ"/>
    <property type="match status" value="2"/>
</dbReference>
<feature type="region of interest" description="Disordered" evidence="19">
    <location>
        <begin position="1022"/>
        <end position="1248"/>
    </location>
</feature>
<evidence type="ECO:0000256" key="15">
    <source>
        <dbReference type="ARBA" id="ARBA00023315"/>
    </source>
</evidence>
<comment type="caution">
    <text evidence="25">The sequence shown here is derived from an EMBL/GenBank/DDBJ whole genome shotgun (WGS) entry which is preliminary data.</text>
</comment>
<dbReference type="Gene3D" id="3.30.60.90">
    <property type="match status" value="1"/>
</dbReference>
<keyword evidence="4" id="KW-0488">Methylation</keyword>
<dbReference type="InterPro" id="IPR036427">
    <property type="entry name" value="Bromodomain-like_sf"/>
</dbReference>
<evidence type="ECO:0000313" key="26">
    <source>
        <dbReference type="Proteomes" id="UP001165082"/>
    </source>
</evidence>
<dbReference type="Gene3D" id="1.10.246.20">
    <property type="entry name" value="Coactivator CBP, KIX domain"/>
    <property type="match status" value="1"/>
</dbReference>
<feature type="compositionally biased region" description="Basic residues" evidence="19">
    <location>
        <begin position="1158"/>
        <end position="1168"/>
    </location>
</feature>
<dbReference type="InterPro" id="IPR013178">
    <property type="entry name" value="Histone_AcTrfase_Rtt109/CBP"/>
</dbReference>
<dbReference type="SUPFAM" id="SSF57850">
    <property type="entry name" value="RING/U-box"/>
    <property type="match status" value="1"/>
</dbReference>
<comment type="function">
    <text evidence="1">Acetyltransferase enzyme. Acetylates histones, giving a specific tag for transcriptional activation.</text>
</comment>
<dbReference type="Pfam" id="PF00628">
    <property type="entry name" value="PHD"/>
    <property type="match status" value="1"/>
</dbReference>
<feature type="compositionally biased region" description="Low complexity" evidence="19">
    <location>
        <begin position="16"/>
        <end position="25"/>
    </location>
</feature>
<protein>
    <recommendedName>
        <fullName evidence="3">histone acetyltransferase</fullName>
        <ecNumber evidence="3">2.3.1.48</ecNumber>
    </recommendedName>
</protein>
<feature type="compositionally biased region" description="Basic and acidic residues" evidence="19">
    <location>
        <begin position="1022"/>
        <end position="1081"/>
    </location>
</feature>
<dbReference type="Pfam" id="PF02135">
    <property type="entry name" value="zf-TAZ"/>
    <property type="match status" value="2"/>
</dbReference>
<dbReference type="Gene3D" id="1.20.1020.10">
    <property type="entry name" value="TAZ domain"/>
    <property type="match status" value="2"/>
</dbReference>
<dbReference type="Proteomes" id="UP001165082">
    <property type="component" value="Unassembled WGS sequence"/>
</dbReference>
<dbReference type="OrthoDB" id="899at2759"/>
<dbReference type="InterPro" id="IPR001487">
    <property type="entry name" value="Bromodomain"/>
</dbReference>
<dbReference type="CDD" id="cd02249">
    <property type="entry name" value="ZZ"/>
    <property type="match status" value="1"/>
</dbReference>
<evidence type="ECO:0000256" key="12">
    <source>
        <dbReference type="ARBA" id="ARBA00023159"/>
    </source>
</evidence>
<dbReference type="PROSITE" id="PS50016">
    <property type="entry name" value="ZF_PHD_2"/>
    <property type="match status" value="1"/>
</dbReference>
<feature type="domain" description="Bromo" evidence="20">
    <location>
        <begin position="429"/>
        <end position="501"/>
    </location>
</feature>
<dbReference type="GO" id="GO:0005634">
    <property type="term" value="C:nucleus"/>
    <property type="evidence" value="ECO:0007669"/>
    <property type="project" value="UniProtKB-SubCell"/>
</dbReference>
<feature type="domain" description="TAZ-type" evidence="22">
    <location>
        <begin position="193"/>
        <end position="276"/>
    </location>
</feature>
<dbReference type="SUPFAM" id="SSF47370">
    <property type="entry name" value="Bromodomain"/>
    <property type="match status" value="1"/>
</dbReference>
<evidence type="ECO:0000259" key="20">
    <source>
        <dbReference type="PROSITE" id="PS50014"/>
    </source>
</evidence>
<evidence type="ECO:0000256" key="2">
    <source>
        <dbReference type="ARBA" id="ARBA00004123"/>
    </source>
</evidence>
<reference evidence="25" key="1">
    <citation type="submission" date="2022-07" db="EMBL/GenBank/DDBJ databases">
        <title>Genome analysis of Parmales, a sister group of diatoms, reveals the evolutionary specialization of diatoms from phago-mixotrophs to photoautotrophs.</title>
        <authorList>
            <person name="Ban H."/>
            <person name="Sato S."/>
            <person name="Yoshikawa S."/>
            <person name="Kazumasa Y."/>
            <person name="Nakamura Y."/>
            <person name="Ichinomiya M."/>
            <person name="Saitoh K."/>
            <person name="Sato N."/>
            <person name="Blanc-Mathieu R."/>
            <person name="Endo H."/>
            <person name="Kuwata A."/>
            <person name="Ogata H."/>
        </authorList>
    </citation>
    <scope>NUCLEOTIDE SEQUENCE</scope>
</reference>
<dbReference type="Pfam" id="PF00439">
    <property type="entry name" value="Bromodomain"/>
    <property type="match status" value="1"/>
</dbReference>
<dbReference type="InterPro" id="IPR038547">
    <property type="entry name" value="RING_CBP-p300_sf"/>
</dbReference>
<sequence>MEAPAKAPEVNGDGTAPAAAAASSSGRTLNGGWQSDKDVNARRKMIAKIVALLQQRKPNAPEEWLKKLPQMAKRLEESLYRSAADFDSYNDVSTLKQRLQALAMSIGLKTQQQKKQQAAQAAAAAGGQSTVVNMQQINPAMTANPNANADGLPNVAPATLNANHSMAAGNLQHVQQAPANGDLAAAAGTANNNTNRQQVLRHQQQRLLLLRHAAKCPHENGKCPVTPHCAGMKRLWKHIAECKDQKCQVPHCVSSRYVLSHYHRCKDARCPVCMPVREAIHRSHEKAKQMNMLKQQHEQQMQGYYGEPASKRQKKGGLKMDPRKFGGQRGKGGKGGMPHMNVGGAYRQQQTRNPYGGYPYGYTQPMFQRPPQVLMPLVTQGAKSVEDQTLINTFTVDEIERHIASLNQSIVMSPGQLKTRCLEILSNIQKHQFGWVFNQPVDPVELNLPDYFEIIKRPMDLGTIKKRVENGCFHDIDTFKADCHLTFDNALNYNAKGSPVYNMALDVKKAFDREYEKVMRELNAEHNKKCDNGEACSLCGMEKKLFEPAVFYCNGANCPSKRIRRNSYFYVAGNNQYHWCHQCFTELKEDGINLPDLVIKKSELGRNKRKNDDQPEESWVACDTCGRWIHQICGLFNTRQNKDQRSMYECPKCTIVTRKKKGSLGPTSQTKTATDLPRTRLSEFIEHHIRQKSIDKYKELAAERAQSEGISLEEATKTFDNAGAITIRQVTSMDRNIATREGFKKRYKFKNYPDEFTYRCKCLVVFQEIDAVDVMLFGLYVYEHDEKNPKPNSRSVYVSYLDSVHYMQPRKIRTFIYHEILISYLDYVRHRGFATAHIWACPPLKGDDYILYAKPEDQRTPKDQQLRQWYVDMLDVCKDRQIVKSVTNMHDLYFADPKNDATIIPYLEGDYWVGEAENIIKELEDGGKKGKKGDSSKRKGAKAKGGNNSRGGTRSTGLDEDALIASGIIEPPPKSLEDGGKDILMQKLGETIQPMKDSFLVAYLNWEDSTEIRDKEVAIERKEQEKVEAEKKKKEEAAAAKKEAADKKKKEAEEKKAAAEKKKQDEEDKKKKKEEEGKVVKEEEEGDSTAKVKKEEDKGGDIMDVEETEKPTAASRKSTRGGRGKKKGGDEEEKETAKKEEEDNMDVDEKEKETPSKRGGRKGGRNAKRKTDEKEEEDKKEDEEKDDKNVKEEEGEKTEGGAGGGKKRDRDGNTIEDDSAVKDEDEKATEKEEEKKPEPKSEEEIKKEKELAAEEEFIKTWTKQKAKDYYQERLDSEKKRSEAGETTLAILPKKLRDPRTGRMCDVVDDDSETMDCEHLNSRQQFLNLCQGNHYQNNTLRNAKHTSMMVLWHLHNREAPKFVQQCSKCNREILLGYRYHCNVCNDYDVCQDCMHGIMKEQPHWHTLTPIRIKEEEATEKQKKERARSIQLHMQLLAHAAACVNPKCPSANCSKMKGLLDHGKTCPKQAKGGCHVCKRIWALLQLHARQCKNKDCKVPSCNVIRENARRIMLQQQAMDDRRRMMMNQSYAVKSNLPDTLSDGASRAARSCLGVFETGVDVARVDFYTNVFDETYTNLKNTDQFMQEFVTAMWNMRAGEEGEGEGEGDAYRGVQIYYPDAGSAALTDNKWPWIEGGGTVPRVGVGDVMRKPGDNGDCSEIGVFVCMKAQEKEQVELYLDAYRESGKKAVLINPNLIDMGVTGLGLSGRMYTERVMAGVRQAYYLKTYPTSAVVYEQGGGYSLWREADVEGGYEIVDTTLQQWTDVDVETEMEGEEEGVGGMFSGIGKFISGMMSL</sequence>
<evidence type="ECO:0000256" key="8">
    <source>
        <dbReference type="ARBA" id="ARBA00022833"/>
    </source>
</evidence>
<evidence type="ECO:0000256" key="6">
    <source>
        <dbReference type="ARBA" id="ARBA00022723"/>
    </source>
</evidence>
<feature type="compositionally biased region" description="Basic and acidic residues" evidence="19">
    <location>
        <begin position="925"/>
        <end position="937"/>
    </location>
</feature>
<feature type="region of interest" description="Disordered" evidence="19">
    <location>
        <begin position="1"/>
        <end position="36"/>
    </location>
</feature>
<keyword evidence="26" id="KW-1185">Reference proteome</keyword>
<evidence type="ECO:0000256" key="19">
    <source>
        <dbReference type="SAM" id="MobiDB-lite"/>
    </source>
</evidence>
<feature type="domain" description="CBP/p300-type HAT" evidence="24">
    <location>
        <begin position="670"/>
        <end position="1358"/>
    </location>
</feature>
<feature type="compositionally biased region" description="Basic and acidic residues" evidence="19">
    <location>
        <begin position="1186"/>
        <end position="1199"/>
    </location>
</feature>
<dbReference type="GO" id="GO:0000123">
    <property type="term" value="C:histone acetyltransferase complex"/>
    <property type="evidence" value="ECO:0007669"/>
    <property type="project" value="TreeGrafter"/>
</dbReference>
<dbReference type="PROSITE" id="PS51727">
    <property type="entry name" value="CBP_P300_HAT"/>
    <property type="match status" value="1"/>
</dbReference>
<feature type="domain" description="ZZ-type" evidence="23">
    <location>
        <begin position="1360"/>
        <end position="1414"/>
    </location>
</feature>
<dbReference type="InterPro" id="IPR000197">
    <property type="entry name" value="Znf_TAZ"/>
</dbReference>
<dbReference type="InterPro" id="IPR011011">
    <property type="entry name" value="Znf_FYVE_PHD"/>
</dbReference>
<evidence type="ECO:0000259" key="21">
    <source>
        <dbReference type="PROSITE" id="PS50016"/>
    </source>
</evidence>
<gene>
    <name evidence="25" type="ORF">TrRE_jg11612</name>
</gene>
<evidence type="ECO:0000259" key="24">
    <source>
        <dbReference type="PROSITE" id="PS51727"/>
    </source>
</evidence>
<accession>A0A9W6ZFI2</accession>
<proteinExistence type="predicted"/>
<dbReference type="GO" id="GO:0003713">
    <property type="term" value="F:transcription coactivator activity"/>
    <property type="evidence" value="ECO:0007669"/>
    <property type="project" value="TreeGrafter"/>
</dbReference>
<keyword evidence="5" id="KW-0808">Transferase</keyword>
<keyword evidence="6" id="KW-0479">Metal-binding</keyword>
<keyword evidence="14" id="KW-0539">Nucleus</keyword>
<dbReference type="GO" id="GO:0004402">
    <property type="term" value="F:histone acetyltransferase activity"/>
    <property type="evidence" value="ECO:0007669"/>
    <property type="project" value="InterPro"/>
</dbReference>
<dbReference type="SMART" id="SM00297">
    <property type="entry name" value="BROMO"/>
    <property type="match status" value="1"/>
</dbReference>
<keyword evidence="11 17" id="KW-0103">Bromodomain</keyword>
<dbReference type="SUPFAM" id="SSF57933">
    <property type="entry name" value="TAZ domain"/>
    <property type="match status" value="2"/>
</dbReference>
<evidence type="ECO:0000259" key="22">
    <source>
        <dbReference type="PROSITE" id="PS50134"/>
    </source>
</evidence>
<dbReference type="Pfam" id="PF16987">
    <property type="entry name" value="KIX_2"/>
    <property type="match status" value="1"/>
</dbReference>
<dbReference type="EMBL" id="BRXZ01001985">
    <property type="protein sequence ID" value="GMH51561.1"/>
    <property type="molecule type" value="Genomic_DNA"/>
</dbReference>
<dbReference type="Pfam" id="PF09353">
    <property type="entry name" value="DUF1995"/>
    <property type="match status" value="1"/>
</dbReference>
<dbReference type="PROSITE" id="PS50135">
    <property type="entry name" value="ZF_ZZ_2"/>
    <property type="match status" value="1"/>
</dbReference>
<name>A0A9W6ZFI2_9STRA</name>
<feature type="region of interest" description="Disordered" evidence="19">
    <location>
        <begin position="307"/>
        <end position="337"/>
    </location>
</feature>
<organism evidence="25 26">
    <name type="scientific">Triparma retinervis</name>
    <dbReference type="NCBI Taxonomy" id="2557542"/>
    <lineage>
        <taxon>Eukaryota</taxon>
        <taxon>Sar</taxon>
        <taxon>Stramenopiles</taxon>
        <taxon>Ochrophyta</taxon>
        <taxon>Bolidophyceae</taxon>
        <taxon>Parmales</taxon>
        <taxon>Triparmaceae</taxon>
        <taxon>Triparma</taxon>
    </lineage>
</organism>
<feature type="compositionally biased region" description="Gly residues" evidence="19">
    <location>
        <begin position="327"/>
        <end position="336"/>
    </location>
</feature>
<evidence type="ECO:0000256" key="9">
    <source>
        <dbReference type="ARBA" id="ARBA00022853"/>
    </source>
</evidence>
<keyword evidence="10" id="KW-0805">Transcription regulation</keyword>
<dbReference type="InterPro" id="IPR013083">
    <property type="entry name" value="Znf_RING/FYVE/PHD"/>
</dbReference>
<evidence type="ECO:0000256" key="14">
    <source>
        <dbReference type="ARBA" id="ARBA00023242"/>
    </source>
</evidence>
<feature type="domain" description="PHD-type" evidence="21">
    <location>
        <begin position="577"/>
        <end position="656"/>
    </location>
</feature>
<feature type="region of interest" description="Disordered" evidence="19">
    <location>
        <begin position="925"/>
        <end position="958"/>
    </location>
</feature>
<dbReference type="EC" id="2.3.1.48" evidence="3"/>
<dbReference type="InterPro" id="IPR019787">
    <property type="entry name" value="Znf_PHD-finger"/>
</dbReference>
<dbReference type="GO" id="GO:0140297">
    <property type="term" value="F:DNA-binding transcription factor binding"/>
    <property type="evidence" value="ECO:0007669"/>
    <property type="project" value="UniProtKB-ARBA"/>
</dbReference>
<feature type="compositionally biased region" description="Basic and acidic residues" evidence="19">
    <location>
        <begin position="1135"/>
        <end position="1156"/>
    </location>
</feature>
<dbReference type="InterPro" id="IPR035898">
    <property type="entry name" value="TAZ_dom_sf"/>
</dbReference>
<evidence type="ECO:0000256" key="10">
    <source>
        <dbReference type="ARBA" id="ARBA00023015"/>
    </source>
</evidence>
<dbReference type="InterPro" id="IPR043145">
    <property type="entry name" value="Znf_ZZ_sf"/>
</dbReference>
<feature type="domain" description="TAZ-type" evidence="22">
    <location>
        <begin position="1421"/>
        <end position="1502"/>
    </location>
</feature>
<evidence type="ECO:0000256" key="17">
    <source>
        <dbReference type="PROSITE-ProRule" id="PRU00035"/>
    </source>
</evidence>
<dbReference type="Pfam" id="PF08214">
    <property type="entry name" value="HAT_KAT11"/>
    <property type="match status" value="1"/>
</dbReference>
<dbReference type="GO" id="GO:0005667">
    <property type="term" value="C:transcription regulator complex"/>
    <property type="evidence" value="ECO:0007669"/>
    <property type="project" value="TreeGrafter"/>
</dbReference>
<keyword evidence="15" id="KW-0012">Acyltransferase</keyword>
<dbReference type="PROSITE" id="PS01357">
    <property type="entry name" value="ZF_ZZ_1"/>
    <property type="match status" value="1"/>
</dbReference>
<keyword evidence="8" id="KW-0862">Zinc</keyword>
<evidence type="ECO:0000259" key="23">
    <source>
        <dbReference type="PROSITE" id="PS50135"/>
    </source>
</evidence>
<keyword evidence="9" id="KW-0156">Chromatin regulator</keyword>
<feature type="compositionally biased region" description="Basic residues" evidence="19">
    <location>
        <begin position="1117"/>
        <end position="1126"/>
    </location>
</feature>
<evidence type="ECO:0000313" key="25">
    <source>
        <dbReference type="EMBL" id="GMH51561.1"/>
    </source>
</evidence>
<dbReference type="InterPro" id="IPR000433">
    <property type="entry name" value="Znf_ZZ"/>
</dbReference>
<dbReference type="Gene3D" id="2.10.110.40">
    <property type="match status" value="1"/>
</dbReference>
<dbReference type="SMART" id="SM01250">
    <property type="entry name" value="KAT11"/>
    <property type="match status" value="1"/>
</dbReference>
<dbReference type="SUPFAM" id="SSF57903">
    <property type="entry name" value="FYVE/PHD zinc finger"/>
    <property type="match status" value="1"/>
</dbReference>
<evidence type="ECO:0000256" key="7">
    <source>
        <dbReference type="ARBA" id="ARBA00022771"/>
    </source>
</evidence>
<evidence type="ECO:0000256" key="5">
    <source>
        <dbReference type="ARBA" id="ARBA00022679"/>
    </source>
</evidence>
<comment type="subcellular location">
    <subcellularLocation>
        <location evidence="2">Nucleus</location>
    </subcellularLocation>
</comment>
<dbReference type="GO" id="GO:0008270">
    <property type="term" value="F:zinc ion binding"/>
    <property type="evidence" value="ECO:0007669"/>
    <property type="project" value="UniProtKB-KW"/>
</dbReference>
<evidence type="ECO:0000256" key="1">
    <source>
        <dbReference type="ARBA" id="ARBA00002581"/>
    </source>
</evidence>
<dbReference type="Pfam" id="PF00569">
    <property type="entry name" value="ZZ"/>
    <property type="match status" value="1"/>
</dbReference>
<dbReference type="InterPro" id="IPR031162">
    <property type="entry name" value="CBP_P300_HAT"/>
</dbReference>
<feature type="compositionally biased region" description="Acidic residues" evidence="19">
    <location>
        <begin position="1174"/>
        <end position="1185"/>
    </location>
</feature>
<keyword evidence="13" id="KW-0804">Transcription</keyword>